<comment type="caution">
    <text evidence="2">The sequence shown here is derived from an EMBL/GenBank/DDBJ whole genome shotgun (WGS) entry which is preliminary data.</text>
</comment>
<keyword evidence="3" id="KW-1185">Reference proteome</keyword>
<dbReference type="Proteomes" id="UP000025756">
    <property type="component" value="Unassembled WGS sequence"/>
</dbReference>
<proteinExistence type="predicted"/>
<name>A0ABR4RD88_BORBO</name>
<evidence type="ECO:0000313" key="2">
    <source>
        <dbReference type="EMBL" id="KCV33493.1"/>
    </source>
</evidence>
<dbReference type="EMBL" id="JGWH01000121">
    <property type="protein sequence ID" value="KCV33493.1"/>
    <property type="molecule type" value="Genomic_DNA"/>
</dbReference>
<feature type="region of interest" description="Disordered" evidence="1">
    <location>
        <begin position="1"/>
        <end position="26"/>
    </location>
</feature>
<accession>A0ABR4RD88</accession>
<organism evidence="2 3">
    <name type="scientific">Bordetella bronchiseptica 00-P-2796</name>
    <dbReference type="NCBI Taxonomy" id="1331199"/>
    <lineage>
        <taxon>Bacteria</taxon>
        <taxon>Pseudomonadati</taxon>
        <taxon>Pseudomonadota</taxon>
        <taxon>Betaproteobacteria</taxon>
        <taxon>Burkholderiales</taxon>
        <taxon>Alcaligenaceae</taxon>
        <taxon>Bordetella</taxon>
    </lineage>
</organism>
<feature type="compositionally biased region" description="Low complexity" evidence="1">
    <location>
        <begin position="39"/>
        <end position="56"/>
    </location>
</feature>
<gene>
    <name evidence="2" type="ORF">L490_3027</name>
</gene>
<feature type="region of interest" description="Disordered" evidence="1">
    <location>
        <begin position="39"/>
        <end position="58"/>
    </location>
</feature>
<reference evidence="2 3" key="1">
    <citation type="submission" date="2014-03" db="EMBL/GenBank/DDBJ databases">
        <title>Genome sequence of Bordetella bronchiseptica.</title>
        <authorList>
            <person name="Harvill E."/>
            <person name="Goodfield L.L."/>
            <person name="Ivanov Y.V."/>
            <person name="Meyer J.A."/>
            <person name="Muse S.J."/>
            <person name="Jacobs N."/>
            <person name="Bendor L."/>
            <person name="Smallridge W.E."/>
            <person name="Brinkac L.M."/>
            <person name="Sanka R."/>
            <person name="Kim M."/>
            <person name="Losada L."/>
        </authorList>
    </citation>
    <scope>NUCLEOTIDE SEQUENCE [LARGE SCALE GENOMIC DNA]</scope>
    <source>
        <strain evidence="2 3">00-P-2796</strain>
    </source>
</reference>
<evidence type="ECO:0000256" key="1">
    <source>
        <dbReference type="SAM" id="MobiDB-lite"/>
    </source>
</evidence>
<feature type="compositionally biased region" description="Low complexity" evidence="1">
    <location>
        <begin position="1"/>
        <end position="16"/>
    </location>
</feature>
<protein>
    <submittedName>
        <fullName evidence="2">N-acetyltransferase YedL</fullName>
    </submittedName>
</protein>
<evidence type="ECO:0000313" key="3">
    <source>
        <dbReference type="Proteomes" id="UP000025756"/>
    </source>
</evidence>
<sequence length="146" mass="15261">MAAVSALTAHAALAQPATPPAPWPQADTVRELLRRETLAAARAPRSPAPGEAARAAPGRRDDRIVLLAIYGVGAALRAEVSINRRHWRYLAGQRKPSGQAAEARYQLDRIDAPCVHLRKGAARHTACLGPAASLDSGAAPATGEAP</sequence>